<keyword evidence="1" id="KW-0732">Signal</keyword>
<reference evidence="2 3" key="1">
    <citation type="submission" date="2021-07" db="EMBL/GenBank/DDBJ databases">
        <title>Characterization of Violacein-producing bacteria and related species.</title>
        <authorList>
            <person name="Wilson H.S."/>
            <person name="De Leon M.E."/>
        </authorList>
    </citation>
    <scope>NUCLEOTIDE SEQUENCE [LARGE SCALE GENOMIC DNA]</scope>
    <source>
        <strain evidence="2 3">HSC-2F05</strain>
    </source>
</reference>
<accession>A0ABS7Y9M4</accession>
<dbReference type="Proteomes" id="UP001198602">
    <property type="component" value="Unassembled WGS sequence"/>
</dbReference>
<protein>
    <recommendedName>
        <fullName evidence="4">DUF4124 domain-containing protein</fullName>
    </recommendedName>
</protein>
<dbReference type="RefSeq" id="WP_225238681.1">
    <property type="nucleotide sequence ID" value="NZ_JAHYBX010000003.1"/>
</dbReference>
<evidence type="ECO:0000313" key="2">
    <source>
        <dbReference type="EMBL" id="MCA1856395.1"/>
    </source>
</evidence>
<name>A0ABS7Y9M4_9BURK</name>
<evidence type="ECO:0008006" key="4">
    <source>
        <dbReference type="Google" id="ProtNLM"/>
    </source>
</evidence>
<dbReference type="EMBL" id="JAHYBX010000003">
    <property type="protein sequence ID" value="MCA1856395.1"/>
    <property type="molecule type" value="Genomic_DNA"/>
</dbReference>
<gene>
    <name evidence="2" type="ORF">LE190_10750</name>
</gene>
<proteinExistence type="predicted"/>
<comment type="caution">
    <text evidence="2">The sequence shown here is derived from an EMBL/GenBank/DDBJ whole genome shotgun (WGS) entry which is preliminary data.</text>
</comment>
<sequence length="66" mass="6996">MKKTALPLLIASVIAGAALAGPAPWYQWRSKLDGALACSQTPLGPGWEKSGGPYRDARCEKPMLAK</sequence>
<feature type="chain" id="PRO_5047173864" description="DUF4124 domain-containing protein" evidence="1">
    <location>
        <begin position="21"/>
        <end position="66"/>
    </location>
</feature>
<feature type="signal peptide" evidence="1">
    <location>
        <begin position="1"/>
        <end position="20"/>
    </location>
</feature>
<evidence type="ECO:0000256" key="1">
    <source>
        <dbReference type="SAM" id="SignalP"/>
    </source>
</evidence>
<keyword evidence="3" id="KW-1185">Reference proteome</keyword>
<organism evidence="2 3">
    <name type="scientific">Massilia hydrophila</name>
    <dbReference type="NCBI Taxonomy" id="3044279"/>
    <lineage>
        <taxon>Bacteria</taxon>
        <taxon>Pseudomonadati</taxon>
        <taxon>Pseudomonadota</taxon>
        <taxon>Betaproteobacteria</taxon>
        <taxon>Burkholderiales</taxon>
        <taxon>Oxalobacteraceae</taxon>
        <taxon>Telluria group</taxon>
        <taxon>Massilia</taxon>
    </lineage>
</organism>
<evidence type="ECO:0000313" key="3">
    <source>
        <dbReference type="Proteomes" id="UP001198602"/>
    </source>
</evidence>